<dbReference type="Proteomes" id="UP000822688">
    <property type="component" value="Chromosome 2"/>
</dbReference>
<feature type="region of interest" description="Disordered" evidence="1">
    <location>
        <begin position="174"/>
        <end position="193"/>
    </location>
</feature>
<protein>
    <submittedName>
        <fullName evidence="2">Uncharacterized protein</fullName>
    </submittedName>
</protein>
<dbReference type="Gene3D" id="1.20.5.190">
    <property type="match status" value="1"/>
</dbReference>
<comment type="caution">
    <text evidence="2">The sequence shown here is derived from an EMBL/GenBank/DDBJ whole genome shotgun (WGS) entry which is preliminary data.</text>
</comment>
<evidence type="ECO:0000313" key="3">
    <source>
        <dbReference type="Proteomes" id="UP000822688"/>
    </source>
</evidence>
<evidence type="ECO:0000256" key="1">
    <source>
        <dbReference type="SAM" id="MobiDB-lite"/>
    </source>
</evidence>
<feature type="region of interest" description="Disordered" evidence="1">
    <location>
        <begin position="106"/>
        <end position="125"/>
    </location>
</feature>
<feature type="compositionally biased region" description="Polar residues" evidence="1">
    <location>
        <begin position="563"/>
        <end position="586"/>
    </location>
</feature>
<organism evidence="2 3">
    <name type="scientific">Ceratodon purpureus</name>
    <name type="common">Fire moss</name>
    <name type="synonym">Dicranum purpureum</name>
    <dbReference type="NCBI Taxonomy" id="3225"/>
    <lineage>
        <taxon>Eukaryota</taxon>
        <taxon>Viridiplantae</taxon>
        <taxon>Streptophyta</taxon>
        <taxon>Embryophyta</taxon>
        <taxon>Bryophyta</taxon>
        <taxon>Bryophytina</taxon>
        <taxon>Bryopsida</taxon>
        <taxon>Dicranidae</taxon>
        <taxon>Pseudoditrichales</taxon>
        <taxon>Ditrichaceae</taxon>
        <taxon>Ceratodon</taxon>
    </lineage>
</organism>
<evidence type="ECO:0000313" key="2">
    <source>
        <dbReference type="EMBL" id="KAG0585453.1"/>
    </source>
</evidence>
<sequence length="682" mass="74781">MKKKTTWAASVVKKQLQTCCKHQTFSLETTERDDTSQGFRSPSRVIHISSPIKEGSNPVLLRRKSFNVSHARSLLTTPEPLTPFRKSVESAIPLCRSSTFKSGRLQNVKSSSDLAGGTPEELAPMQAPSKGKVLHKSGPLPVLQQLFRGSLQGGIISSPLNMKKQLSGPLMSVPRKPLSGAPSPKQSVLGGPSPLRLSKVKFSPTPHEIAASRKLSDMIAEEEPLKVKQIVPPKAKKQLTPLLDKKGSRESNRMSKSECHSIASSPAAKSMEPPTEAVAIELEHLGEDEARCVGQCGNSNVREGNAEKSDAVDYLEKDHNAAAVKIQAAYRGHRTRNKLASELRGSCSNPSEDTTEEEVDEAPSISTQMSRTDPQKQRRNPPPRVNRGWNGSMRSAQDHQALLRSRQEAALKRERAMEYALSRQRWRTGSKAAKGPIWCTDDRLPDKPGWVRNWLERATRMSAAQNSQIRVFDTEFEQNDPQSESLSMKSTVGMCTTDIGSAEVNLGWPLSLRQQHAAGLLQPKTPTPEPPELQIETPTPPKQSKRSNYMNGGVHPHQHLKSTEFSTSTADSGDLSSTIELLSPTNEAHEIESSGRPHRHNTDLESVGSCEGPDPTLHKLLSPVAATKPRLQHKLSNSNSLKEAAKRDRLLALRPQSQVSVALSDGNSADTTAASVQRPLWR</sequence>
<reference evidence="2" key="1">
    <citation type="submission" date="2020-06" db="EMBL/GenBank/DDBJ databases">
        <title>WGS assembly of Ceratodon purpureus strain R40.</title>
        <authorList>
            <person name="Carey S.B."/>
            <person name="Jenkins J."/>
            <person name="Shu S."/>
            <person name="Lovell J.T."/>
            <person name="Sreedasyam A."/>
            <person name="Maumus F."/>
            <person name="Tiley G.P."/>
            <person name="Fernandez-Pozo N."/>
            <person name="Barry K."/>
            <person name="Chen C."/>
            <person name="Wang M."/>
            <person name="Lipzen A."/>
            <person name="Daum C."/>
            <person name="Saski C.A."/>
            <person name="Payton A.C."/>
            <person name="Mcbreen J.C."/>
            <person name="Conrad R.E."/>
            <person name="Kollar L.M."/>
            <person name="Olsson S."/>
            <person name="Huttunen S."/>
            <person name="Landis J.B."/>
            <person name="Wickett N.J."/>
            <person name="Johnson M.G."/>
            <person name="Rensing S.A."/>
            <person name="Grimwood J."/>
            <person name="Schmutz J."/>
            <person name="Mcdaniel S.F."/>
        </authorList>
    </citation>
    <scope>NUCLEOTIDE SEQUENCE</scope>
    <source>
        <strain evidence="2">R40</strain>
    </source>
</reference>
<gene>
    <name evidence="2" type="ORF">KC19_2G012500</name>
</gene>
<name>A0A8T0ISS3_CERPU</name>
<accession>A0A8T0ISS3</accession>
<feature type="region of interest" description="Disordered" evidence="1">
    <location>
        <begin position="659"/>
        <end position="682"/>
    </location>
</feature>
<dbReference type="PROSITE" id="PS50096">
    <property type="entry name" value="IQ"/>
    <property type="match status" value="1"/>
</dbReference>
<dbReference type="CDD" id="cd23767">
    <property type="entry name" value="IQCD"/>
    <property type="match status" value="1"/>
</dbReference>
<dbReference type="InterPro" id="IPR000048">
    <property type="entry name" value="IQ_motif_EF-hand-BS"/>
</dbReference>
<feature type="compositionally biased region" description="Basic and acidic residues" evidence="1">
    <location>
        <begin position="587"/>
        <end position="603"/>
    </location>
</feature>
<feature type="compositionally biased region" description="Polar residues" evidence="1">
    <location>
        <begin position="659"/>
        <end position="675"/>
    </location>
</feature>
<dbReference type="Pfam" id="PF00612">
    <property type="entry name" value="IQ"/>
    <property type="match status" value="1"/>
</dbReference>
<dbReference type="AlphaFoldDB" id="A0A8T0ISS3"/>
<dbReference type="EMBL" id="CM026422">
    <property type="protein sequence ID" value="KAG0585453.1"/>
    <property type="molecule type" value="Genomic_DNA"/>
</dbReference>
<feature type="region of interest" description="Disordered" evidence="1">
    <location>
        <begin position="341"/>
        <end position="399"/>
    </location>
</feature>
<keyword evidence="3" id="KW-1185">Reference proteome</keyword>
<proteinExistence type="predicted"/>
<feature type="region of interest" description="Disordered" evidence="1">
    <location>
        <begin position="521"/>
        <end position="618"/>
    </location>
</feature>